<dbReference type="Gene3D" id="3.40.50.300">
    <property type="entry name" value="P-loop containing nucleotide triphosphate hydrolases"/>
    <property type="match status" value="1"/>
</dbReference>
<evidence type="ECO:0000256" key="8">
    <source>
        <dbReference type="ARBA" id="ARBA00067940"/>
    </source>
</evidence>
<feature type="compositionally biased region" description="Low complexity" evidence="10">
    <location>
        <begin position="506"/>
        <end position="521"/>
    </location>
</feature>
<comment type="function">
    <text evidence="6">Acts as a scaffolding protein that can activate the inflammatory transcription factor NF-kappa-B and p38/JNK MAP kinase signaling pathways. Forms a signaling complex with BCL10 and MALT1, and activates MALT1 proteolytic activity and inflammatory gene expression. MALT1 is indispensable for CARD14-induced activation of NF-kappa-B and p38/JNK MAP kinases. May play a role in signaling mediated by TRAF2, TRAF3 and TRAF6 and protects cells against apoptosis.</text>
</comment>
<dbReference type="Gene3D" id="2.30.30.40">
    <property type="entry name" value="SH3 Domains"/>
    <property type="match status" value="1"/>
</dbReference>
<dbReference type="FunFam" id="1.10.533.10:FF:000003">
    <property type="entry name" value="Caspase recruitment domain family, member 11"/>
    <property type="match status" value="1"/>
</dbReference>
<evidence type="ECO:0000256" key="1">
    <source>
        <dbReference type="ARBA" id="ARBA00004496"/>
    </source>
</evidence>
<evidence type="ECO:0000256" key="2">
    <source>
        <dbReference type="ARBA" id="ARBA00022490"/>
    </source>
</evidence>
<dbReference type="Ensembl" id="ENSORLT00015032900.1">
    <property type="protein sequence ID" value="ENSORLP00015013036.1"/>
    <property type="gene ID" value="ENSORLG00015013917.1"/>
</dbReference>
<evidence type="ECO:0000313" key="13">
    <source>
        <dbReference type="Ensembl" id="ENSORLP00015013036.1"/>
    </source>
</evidence>
<dbReference type="PANTHER" id="PTHR14559">
    <property type="entry name" value="CASPASE RECRUITMENT DOMAIN FAMILY"/>
    <property type="match status" value="1"/>
</dbReference>
<dbReference type="Pfam" id="PF00619">
    <property type="entry name" value="CARD"/>
    <property type="match status" value="1"/>
</dbReference>
<dbReference type="Gene3D" id="1.10.533.10">
    <property type="entry name" value="Death Domain, Fas"/>
    <property type="match status" value="1"/>
</dbReference>
<dbReference type="SUPFAM" id="SSF50156">
    <property type="entry name" value="PDZ domain-like"/>
    <property type="match status" value="1"/>
</dbReference>
<evidence type="ECO:0000313" key="14">
    <source>
        <dbReference type="Proteomes" id="UP000265200"/>
    </source>
</evidence>
<dbReference type="FunFam" id="2.30.42.10:FF:000254">
    <property type="entry name" value="Caspase recruitment domain family, member 14"/>
    <property type="match status" value="1"/>
</dbReference>
<dbReference type="PROSITE" id="PS50052">
    <property type="entry name" value="GUANYLATE_KINASE_2"/>
    <property type="match status" value="1"/>
</dbReference>
<evidence type="ECO:0000259" key="12">
    <source>
        <dbReference type="PROSITE" id="PS50209"/>
    </source>
</evidence>
<feature type="coiled-coil region" evidence="9">
    <location>
        <begin position="293"/>
        <end position="383"/>
    </location>
</feature>
<proteinExistence type="predicted"/>
<dbReference type="InterPro" id="IPR027417">
    <property type="entry name" value="P-loop_NTPase"/>
</dbReference>
<evidence type="ECO:0000256" key="9">
    <source>
        <dbReference type="SAM" id="Coils"/>
    </source>
</evidence>
<feature type="region of interest" description="Disordered" evidence="10">
    <location>
        <begin position="499"/>
        <end position="524"/>
    </location>
</feature>
<keyword evidence="4" id="KW-0053">Apoptosis</keyword>
<sequence length="972" mass="110548">MAGNCVPESQDLKEMGEEELWEMINDNRHRISLGVRPCILIPYLRQARVLTDLDEDEIVSCHNLTNRCMRTSYMLDLLRAQGRNGAIAFLEGLMIHYPTLYTQVTGRKPSTEPSTFSGLIKYSELTEYLIRAVTGMQKELQEARGEAGRMSARCASLESEMGQMMEQEEKSGRLQSENDRLQRHLSSLQREVTKLKDEKCDLYIRYTTAIEERSAINERLHDLNLQVYQLQTELQNAQMDTKRHPLRFVSAPESPQLQEEVRTLRSQLAKAQTLDPARQDILAQDLAEAIDSQVQLAEQLRCYREENEILQRDKQALLDQKESLSLQVQQLTVDCKMLQQKSTLIQSQIKELQTERDQAYLSREEAQATIAQILAEKDALRSQLVVMQESVFTLQVKRRSSVKQKVKDVRWQSSLSSCDGCPRPERRKLCRMDALRPETFSNSEEEDAVMNSMRSRNAEPPSPESLRRREEILYADSSTESAETDPLLDDFVLLTDGSEDRNELESPSLSNSESSGSSRKSAPPFLVRSRPKAIRVIGRVISISFLGEALLSQLTVVGGNKSGVFVHQVTEGSAAQGVGISPGAQIVEVKYEHNQRALRMVLEDSTLEEAMWALSQVTGFCHLSLRPRPDEYEALLQQLQKSETASGDSFYIRVNVSLPAGSTGTLAVTCNDILHVKNTRPSGAEDQWHACQVHPCQLLDLQSGTIPNYYRAQRLLIRRIEEINFQTKKCQKAGREVCWRKEKAVRIVSTGRQGRNPMWVSVEDKNSERTESGTPSSSKCCVTLMPYTLVTPHYPPICRPVLLLPSILGRILDKKLAGWQGFELCEAEALMSSEHAARLQRSEILEESEQGRCYTLQSVERVMKKGTHCVLPLGLDCVRRLHRFQIFPIIIFIGQTSRSARKLRSKLQRHSQSEEQLLACSRSEEPLLDKLSCLYRSMAPDSWCDQTSLLTSLRTVIWEEQRKIVWVEPDLW</sequence>
<evidence type="ECO:0000256" key="10">
    <source>
        <dbReference type="SAM" id="MobiDB-lite"/>
    </source>
</evidence>
<dbReference type="SUPFAM" id="SSF52540">
    <property type="entry name" value="P-loop containing nucleoside triphosphate hydrolases"/>
    <property type="match status" value="1"/>
</dbReference>
<name>A0A3P9HZ04_ORYLA</name>
<organism evidence="13 14">
    <name type="scientific">Oryzias latipes</name>
    <name type="common">Japanese rice fish</name>
    <name type="synonym">Japanese killifish</name>
    <dbReference type="NCBI Taxonomy" id="8090"/>
    <lineage>
        <taxon>Eukaryota</taxon>
        <taxon>Metazoa</taxon>
        <taxon>Chordata</taxon>
        <taxon>Craniata</taxon>
        <taxon>Vertebrata</taxon>
        <taxon>Euteleostomi</taxon>
        <taxon>Actinopterygii</taxon>
        <taxon>Neopterygii</taxon>
        <taxon>Teleostei</taxon>
        <taxon>Neoteleostei</taxon>
        <taxon>Acanthomorphata</taxon>
        <taxon>Ovalentaria</taxon>
        <taxon>Atherinomorphae</taxon>
        <taxon>Beloniformes</taxon>
        <taxon>Adrianichthyidae</taxon>
        <taxon>Oryziinae</taxon>
        <taxon>Oryzias</taxon>
    </lineage>
</organism>
<evidence type="ECO:0000256" key="7">
    <source>
        <dbReference type="ARBA" id="ARBA00061739"/>
    </source>
</evidence>
<dbReference type="PROSITE" id="PS50209">
    <property type="entry name" value="CARD"/>
    <property type="match status" value="1"/>
</dbReference>
<feature type="domain" description="CARD" evidence="12">
    <location>
        <begin position="16"/>
        <end position="108"/>
    </location>
</feature>
<evidence type="ECO:0000256" key="6">
    <source>
        <dbReference type="ARBA" id="ARBA00058570"/>
    </source>
</evidence>
<dbReference type="InterPro" id="IPR036034">
    <property type="entry name" value="PDZ_sf"/>
</dbReference>
<keyword evidence="2" id="KW-0963">Cytoplasm</keyword>
<evidence type="ECO:0000256" key="4">
    <source>
        <dbReference type="ARBA" id="ARBA00022703"/>
    </source>
</evidence>
<dbReference type="GO" id="GO:0005737">
    <property type="term" value="C:cytoplasm"/>
    <property type="evidence" value="ECO:0007669"/>
    <property type="project" value="UniProtKB-SubCell"/>
</dbReference>
<evidence type="ECO:0000256" key="3">
    <source>
        <dbReference type="ARBA" id="ARBA00022553"/>
    </source>
</evidence>
<feature type="domain" description="Guanylate kinase-like" evidence="11">
    <location>
        <begin position="855"/>
        <end position="958"/>
    </location>
</feature>
<dbReference type="InterPro" id="IPR001315">
    <property type="entry name" value="CARD"/>
</dbReference>
<dbReference type="SUPFAM" id="SSF47986">
    <property type="entry name" value="DEATH domain"/>
    <property type="match status" value="1"/>
</dbReference>
<dbReference type="InterPro" id="IPR008144">
    <property type="entry name" value="Guanylate_kin-like_dom"/>
</dbReference>
<reference evidence="13" key="3">
    <citation type="submission" date="2025-08" db="UniProtKB">
        <authorList>
            <consortium name="Ensembl"/>
        </authorList>
    </citation>
    <scope>IDENTIFICATION</scope>
    <source>
        <strain evidence="13">HSOK</strain>
    </source>
</reference>
<dbReference type="GO" id="GO:0042981">
    <property type="term" value="P:regulation of apoptotic process"/>
    <property type="evidence" value="ECO:0007669"/>
    <property type="project" value="InterPro"/>
</dbReference>
<dbReference type="GO" id="GO:0006915">
    <property type="term" value="P:apoptotic process"/>
    <property type="evidence" value="ECO:0007669"/>
    <property type="project" value="UniProtKB-KW"/>
</dbReference>
<reference key="1">
    <citation type="journal article" date="2007" name="Nature">
        <title>The medaka draft genome and insights into vertebrate genome evolution.</title>
        <authorList>
            <person name="Kasahara M."/>
            <person name="Naruse K."/>
            <person name="Sasaki S."/>
            <person name="Nakatani Y."/>
            <person name="Qu W."/>
            <person name="Ahsan B."/>
            <person name="Yamada T."/>
            <person name="Nagayasu Y."/>
            <person name="Doi K."/>
            <person name="Kasai Y."/>
            <person name="Jindo T."/>
            <person name="Kobayashi D."/>
            <person name="Shimada A."/>
            <person name="Toyoda A."/>
            <person name="Kuroki Y."/>
            <person name="Fujiyama A."/>
            <person name="Sasaki T."/>
            <person name="Shimizu A."/>
            <person name="Asakawa S."/>
            <person name="Shimizu N."/>
            <person name="Hashimoto S."/>
            <person name="Yang J."/>
            <person name="Lee Y."/>
            <person name="Matsushima K."/>
            <person name="Sugano S."/>
            <person name="Sakaizumi M."/>
            <person name="Narita T."/>
            <person name="Ohishi K."/>
            <person name="Haga S."/>
            <person name="Ohta F."/>
            <person name="Nomoto H."/>
            <person name="Nogata K."/>
            <person name="Morishita T."/>
            <person name="Endo T."/>
            <person name="Shin-I T."/>
            <person name="Takeda H."/>
            <person name="Morishita S."/>
            <person name="Kohara Y."/>
        </authorList>
    </citation>
    <scope>NUCLEOTIDE SEQUENCE [LARGE SCALE GENOMIC DNA]</scope>
    <source>
        <strain>Hd-rR</strain>
    </source>
</reference>
<dbReference type="Proteomes" id="UP000265200">
    <property type="component" value="Chromosome 1"/>
</dbReference>
<dbReference type="Gene3D" id="2.30.42.10">
    <property type="match status" value="1"/>
</dbReference>
<dbReference type="FunFam" id="3.40.50.300:FF:001294">
    <property type="entry name" value="Caspase recruitment domain family member 14"/>
    <property type="match status" value="1"/>
</dbReference>
<dbReference type="PANTHER" id="PTHR14559:SF1">
    <property type="entry name" value="CASPASE RECRUITMENT DOMAIN-CONTAINING PROTEIN 14"/>
    <property type="match status" value="1"/>
</dbReference>
<evidence type="ECO:0000259" key="11">
    <source>
        <dbReference type="PROSITE" id="PS50052"/>
    </source>
</evidence>
<dbReference type="CDD" id="cd08806">
    <property type="entry name" value="CARD_CARD14_CARMA2"/>
    <property type="match status" value="1"/>
</dbReference>
<evidence type="ECO:0000256" key="5">
    <source>
        <dbReference type="ARBA" id="ARBA00023054"/>
    </source>
</evidence>
<reference evidence="13" key="4">
    <citation type="submission" date="2025-09" db="UniProtKB">
        <authorList>
            <consortium name="Ensembl"/>
        </authorList>
    </citation>
    <scope>IDENTIFICATION</scope>
    <source>
        <strain evidence="13">HSOK</strain>
    </source>
</reference>
<accession>A0A3P9HZ04</accession>
<comment type="subcellular location">
    <subcellularLocation>
        <location evidence="1">Cytoplasm</location>
    </subcellularLocation>
</comment>
<dbReference type="InterPro" id="IPR011029">
    <property type="entry name" value="DEATH-like_dom_sf"/>
</dbReference>
<dbReference type="FunFam" id="2.30.30.40:FF:000223">
    <property type="entry name" value="Caspase recruitment domain family, member 14"/>
    <property type="match status" value="1"/>
</dbReference>
<reference evidence="13 14" key="2">
    <citation type="submission" date="2017-04" db="EMBL/GenBank/DDBJ databases">
        <title>CpG methylation of centromeres and impact of large insertions on vertebrate speciation.</title>
        <authorList>
            <person name="Ichikawa K."/>
            <person name="Yoshimura J."/>
            <person name="Morishita S."/>
        </authorList>
    </citation>
    <scope>NUCLEOTIDE SEQUENCE</scope>
    <source>
        <strain evidence="13 14">HSOK</strain>
    </source>
</reference>
<feature type="region of interest" description="Disordered" evidence="10">
    <location>
        <begin position="440"/>
        <end position="468"/>
    </location>
</feature>
<protein>
    <recommendedName>
        <fullName evidence="8">Caspase recruitment domain-containing protein 14</fullName>
    </recommendedName>
</protein>
<feature type="coiled-coil region" evidence="9">
    <location>
        <begin position="140"/>
        <end position="240"/>
    </location>
</feature>
<comment type="subunit">
    <text evidence="7">Interacts (via CARD domain) with BCL10 (via CARD domain). Forms a complex with MALT1 and BCL10; resulting in the formation of a CBM (CARD14-BLC10-MALT1) complex. Interacts with TRAF2, TRAF3 and TRAF6.</text>
</comment>
<keyword evidence="5 9" id="KW-0175">Coiled coil</keyword>
<dbReference type="AlphaFoldDB" id="A0A3P9HZ04"/>
<keyword evidence="3" id="KW-0597">Phosphoprotein</keyword>